<gene>
    <name evidence="2" type="ORF">FMOSSE_LOCUS4451</name>
</gene>
<keyword evidence="3" id="KW-1185">Reference proteome</keyword>
<feature type="region of interest" description="Disordered" evidence="1">
    <location>
        <begin position="256"/>
        <end position="277"/>
    </location>
</feature>
<protein>
    <submittedName>
        <fullName evidence="2">16909_t:CDS:1</fullName>
    </submittedName>
</protein>
<evidence type="ECO:0000313" key="2">
    <source>
        <dbReference type="EMBL" id="CAG8509293.1"/>
    </source>
</evidence>
<dbReference type="Proteomes" id="UP000789375">
    <property type="component" value="Unassembled WGS sequence"/>
</dbReference>
<proteinExistence type="predicted"/>
<dbReference type="AlphaFoldDB" id="A0A9N8ZWL6"/>
<comment type="caution">
    <text evidence="2">The sequence shown here is derived from an EMBL/GenBank/DDBJ whole genome shotgun (WGS) entry which is preliminary data.</text>
</comment>
<reference evidence="2" key="1">
    <citation type="submission" date="2021-06" db="EMBL/GenBank/DDBJ databases">
        <authorList>
            <person name="Kallberg Y."/>
            <person name="Tangrot J."/>
            <person name="Rosling A."/>
        </authorList>
    </citation>
    <scope>NUCLEOTIDE SEQUENCE</scope>
    <source>
        <strain evidence="2">87-6 pot B 2015</strain>
    </source>
</reference>
<feature type="compositionally biased region" description="Polar residues" evidence="1">
    <location>
        <begin position="259"/>
        <end position="269"/>
    </location>
</feature>
<organism evidence="2 3">
    <name type="scientific">Funneliformis mosseae</name>
    <name type="common">Endomycorrhizal fungus</name>
    <name type="synonym">Glomus mosseae</name>
    <dbReference type="NCBI Taxonomy" id="27381"/>
    <lineage>
        <taxon>Eukaryota</taxon>
        <taxon>Fungi</taxon>
        <taxon>Fungi incertae sedis</taxon>
        <taxon>Mucoromycota</taxon>
        <taxon>Glomeromycotina</taxon>
        <taxon>Glomeromycetes</taxon>
        <taxon>Glomerales</taxon>
        <taxon>Glomeraceae</taxon>
        <taxon>Funneliformis</taxon>
    </lineage>
</organism>
<evidence type="ECO:0000313" key="3">
    <source>
        <dbReference type="Proteomes" id="UP000789375"/>
    </source>
</evidence>
<accession>A0A9N8ZWL6</accession>
<sequence>MNREYYLQNSSMYNHNNHHQVNKPKANPGGFITPNAVNPGGFIDPNASPGGFRVPENSNQYPPVSVPAYPPIFEERRNSVPVKGHSGQVENNSRNVIQSPINVAPYPPYKNDSGYPTPPNIPPTPMNPMDLQRRFYGTCMACGKPNSDFAECSTCNEKLLQMEQLIKAKKALIDQQLCMNCKLAKHVHNNMVACSTCGFPKSNLKELNRILNGPTLNPLNPNNNNDDMAYIVSSYIHSQAKVNLERKRQDLVNMLNEKTGGSSSPSFLGQQKWYKKH</sequence>
<feature type="region of interest" description="Disordered" evidence="1">
    <location>
        <begin position="23"/>
        <end position="59"/>
    </location>
</feature>
<dbReference type="EMBL" id="CAJVPP010000750">
    <property type="protein sequence ID" value="CAG8509293.1"/>
    <property type="molecule type" value="Genomic_DNA"/>
</dbReference>
<name>A0A9N8ZWL6_FUNMO</name>
<evidence type="ECO:0000256" key="1">
    <source>
        <dbReference type="SAM" id="MobiDB-lite"/>
    </source>
</evidence>